<feature type="compositionally biased region" description="Basic residues" evidence="1">
    <location>
        <begin position="480"/>
        <end position="489"/>
    </location>
</feature>
<dbReference type="OrthoDB" id="2662290at2759"/>
<evidence type="ECO:0000256" key="1">
    <source>
        <dbReference type="SAM" id="MobiDB-lite"/>
    </source>
</evidence>
<reference evidence="2" key="1">
    <citation type="submission" date="2020-05" db="EMBL/GenBank/DDBJ databases">
        <title>Mycena genomes resolve the evolution of fungal bioluminescence.</title>
        <authorList>
            <person name="Tsai I.J."/>
        </authorList>
    </citation>
    <scope>NUCLEOTIDE SEQUENCE</scope>
    <source>
        <strain evidence="2">160909Yilan</strain>
    </source>
</reference>
<dbReference type="GO" id="GO:0051301">
    <property type="term" value="P:cell division"/>
    <property type="evidence" value="ECO:0007669"/>
    <property type="project" value="UniProtKB-KW"/>
</dbReference>
<evidence type="ECO:0000313" key="2">
    <source>
        <dbReference type="EMBL" id="KAF7331207.1"/>
    </source>
</evidence>
<evidence type="ECO:0000313" key="3">
    <source>
        <dbReference type="Proteomes" id="UP000623467"/>
    </source>
</evidence>
<feature type="region of interest" description="Disordered" evidence="1">
    <location>
        <begin position="461"/>
        <end position="489"/>
    </location>
</feature>
<comment type="caution">
    <text evidence="2">The sequence shown here is derived from an EMBL/GenBank/DDBJ whole genome shotgun (WGS) entry which is preliminary data.</text>
</comment>
<feature type="compositionally biased region" description="Basic and acidic residues" evidence="1">
    <location>
        <begin position="410"/>
        <end position="420"/>
    </location>
</feature>
<gene>
    <name evidence="2" type="ORF">MSAN_02439400</name>
</gene>
<protein>
    <submittedName>
        <fullName evidence="2">Cell division control protein</fullName>
    </submittedName>
</protein>
<keyword evidence="3" id="KW-1185">Reference proteome</keyword>
<dbReference type="EMBL" id="JACAZH010000060">
    <property type="protein sequence ID" value="KAF7331207.1"/>
    <property type="molecule type" value="Genomic_DNA"/>
</dbReference>
<keyword evidence="2" id="KW-0132">Cell division</keyword>
<name>A0A8H6WZ27_9AGAR</name>
<proteinExistence type="predicted"/>
<dbReference type="Proteomes" id="UP000623467">
    <property type="component" value="Unassembled WGS sequence"/>
</dbReference>
<sequence length="489" mass="54338">MADLYSKLLLAAGHGYPLSKPQPYDNFPRPEGVEIGDVGTVADDGTFIVFFNIRKRNEPVNRPDLLKGYEEVPLNPEDYLLRSEQFGPGSHVSNSKLRKGKWDLKVDVDNNALIPVEAGTVLDVSSSAERTAMLLLQEGASRTELLVSDKFQKQAKKHAENWYAYVRKIGYPMDDGYLYLVTGVDKSTSWNVAATEKDTGKDEISLKLKAVQAASAEGSYRWEWESGGLFSDSGPRPASKVQNQTVFLRGFIISQNRSSLRKENKTFLRRIFPQNRGATQNVDGQDTKSDANTGAGDNKDSDVSVSPFPASYIQSSKEKYSHQYHQRYHPANAINTHMFASSPDVSVAVTHDDEWISVLGEDEKVPDDAELIHRILLKYSIQVESGCAYLKSLKTDPLTKPDLPLVSSRQETRFPPHERSTNSPKSSMMDWLWSNINGGKGGTGGIGERSRVSADDIHRFSGIGGGSGGQGGKGRDSGRYWRRRWGKRR</sequence>
<organism evidence="2 3">
    <name type="scientific">Mycena sanguinolenta</name>
    <dbReference type="NCBI Taxonomy" id="230812"/>
    <lineage>
        <taxon>Eukaryota</taxon>
        <taxon>Fungi</taxon>
        <taxon>Dikarya</taxon>
        <taxon>Basidiomycota</taxon>
        <taxon>Agaricomycotina</taxon>
        <taxon>Agaricomycetes</taxon>
        <taxon>Agaricomycetidae</taxon>
        <taxon>Agaricales</taxon>
        <taxon>Marasmiineae</taxon>
        <taxon>Mycenaceae</taxon>
        <taxon>Mycena</taxon>
    </lineage>
</organism>
<keyword evidence="2" id="KW-0131">Cell cycle</keyword>
<dbReference type="AlphaFoldDB" id="A0A8H6WZ27"/>
<accession>A0A8H6WZ27</accession>
<feature type="compositionally biased region" description="Gly residues" evidence="1">
    <location>
        <begin position="462"/>
        <end position="472"/>
    </location>
</feature>
<feature type="region of interest" description="Disordered" evidence="1">
    <location>
        <begin position="271"/>
        <end position="308"/>
    </location>
</feature>
<feature type="region of interest" description="Disordered" evidence="1">
    <location>
        <begin position="400"/>
        <end position="429"/>
    </location>
</feature>